<accession>A0AAP1G9B2</accession>
<protein>
    <submittedName>
        <fullName evidence="1">Uncharacterized protein</fullName>
    </submittedName>
</protein>
<evidence type="ECO:0000313" key="2">
    <source>
        <dbReference type="Proteomes" id="UP000056450"/>
    </source>
</evidence>
<dbReference type="AlphaFoldDB" id="A0AAP1G9B2"/>
<reference evidence="1 2" key="1">
    <citation type="submission" date="2015-11" db="EMBL/GenBank/DDBJ databases">
        <title>Expanding the genomic diversity of Burkholderia species for the development of highly accurate diagnostics.</title>
        <authorList>
            <person name="Sahl J."/>
            <person name="Keim P."/>
            <person name="Wagner D."/>
        </authorList>
    </citation>
    <scope>NUCLEOTIDE SEQUENCE [LARGE SCALE GENOMIC DNA]</scope>
    <source>
        <strain evidence="1 2">RF32-BP12</strain>
    </source>
</reference>
<proteinExistence type="predicted"/>
<dbReference type="EMBL" id="LOTQ01000026">
    <property type="protein sequence ID" value="KVA06249.1"/>
    <property type="molecule type" value="Genomic_DNA"/>
</dbReference>
<sequence length="85" mass="9579">MMKRLPPSGRPEREVLFFSRESLQAPVPSLPEWSGVPPRVARFPSPDDRLATCARDGRRRGHAGRSPFQHRHGFVATVSDYSCYG</sequence>
<name>A0AAP1G9B2_9BURK</name>
<dbReference type="KEGG" id="blat:WK25_10080"/>
<dbReference type="RefSeq" id="WP_040144539.1">
    <property type="nucleotide sequence ID" value="NZ_CBCPGW010000011.1"/>
</dbReference>
<gene>
    <name evidence="1" type="ORF">WI41_17040</name>
</gene>
<evidence type="ECO:0000313" key="1">
    <source>
        <dbReference type="EMBL" id="KVA06249.1"/>
    </source>
</evidence>
<organism evidence="1 2">
    <name type="scientific">Burkholderia latens</name>
    <dbReference type="NCBI Taxonomy" id="488446"/>
    <lineage>
        <taxon>Bacteria</taxon>
        <taxon>Pseudomonadati</taxon>
        <taxon>Pseudomonadota</taxon>
        <taxon>Betaproteobacteria</taxon>
        <taxon>Burkholderiales</taxon>
        <taxon>Burkholderiaceae</taxon>
        <taxon>Burkholderia</taxon>
        <taxon>Burkholderia cepacia complex</taxon>
    </lineage>
</organism>
<dbReference type="Proteomes" id="UP000056450">
    <property type="component" value="Unassembled WGS sequence"/>
</dbReference>
<comment type="caution">
    <text evidence="1">The sequence shown here is derived from an EMBL/GenBank/DDBJ whole genome shotgun (WGS) entry which is preliminary data.</text>
</comment>